<dbReference type="Proteomes" id="UP001431209">
    <property type="component" value="Unassembled WGS sequence"/>
</dbReference>
<dbReference type="InterPro" id="IPR016181">
    <property type="entry name" value="Acyl_CoA_acyltransferase"/>
</dbReference>
<dbReference type="PANTHER" id="PTHR43877:SF2">
    <property type="entry name" value="AMINOALKYLPHOSPHONATE N-ACETYLTRANSFERASE-RELATED"/>
    <property type="match status" value="1"/>
</dbReference>
<dbReference type="InterPro" id="IPR000182">
    <property type="entry name" value="GNAT_dom"/>
</dbReference>
<dbReference type="SUPFAM" id="SSF55729">
    <property type="entry name" value="Acyl-CoA N-acyltransferases (Nat)"/>
    <property type="match status" value="1"/>
</dbReference>
<keyword evidence="5" id="KW-1185">Reference proteome</keyword>
<dbReference type="EMBL" id="JAOPGA020001294">
    <property type="protein sequence ID" value="KAL0486998.1"/>
    <property type="molecule type" value="Genomic_DNA"/>
</dbReference>
<dbReference type="AlphaFoldDB" id="A0AAW2ZD91"/>
<dbReference type="CDD" id="cd04301">
    <property type="entry name" value="NAT_SF"/>
    <property type="match status" value="1"/>
</dbReference>
<evidence type="ECO:0000256" key="1">
    <source>
        <dbReference type="ARBA" id="ARBA00022679"/>
    </source>
</evidence>
<keyword evidence="1" id="KW-0808">Transferase</keyword>
<organism evidence="4 5">
    <name type="scientific">Acrasis kona</name>
    <dbReference type="NCBI Taxonomy" id="1008807"/>
    <lineage>
        <taxon>Eukaryota</taxon>
        <taxon>Discoba</taxon>
        <taxon>Heterolobosea</taxon>
        <taxon>Tetramitia</taxon>
        <taxon>Eutetramitia</taxon>
        <taxon>Acrasidae</taxon>
        <taxon>Acrasis</taxon>
    </lineage>
</organism>
<dbReference type="PANTHER" id="PTHR43877">
    <property type="entry name" value="AMINOALKYLPHOSPHONATE N-ACETYLTRANSFERASE-RELATED-RELATED"/>
    <property type="match status" value="1"/>
</dbReference>
<keyword evidence="2" id="KW-0012">Acyltransferase</keyword>
<reference evidence="4 5" key="1">
    <citation type="submission" date="2024-03" db="EMBL/GenBank/DDBJ databases">
        <title>The Acrasis kona genome and developmental transcriptomes reveal deep origins of eukaryotic multicellular pathways.</title>
        <authorList>
            <person name="Sheikh S."/>
            <person name="Fu C.-J."/>
            <person name="Brown M.W."/>
            <person name="Baldauf S.L."/>
        </authorList>
    </citation>
    <scope>NUCLEOTIDE SEQUENCE [LARGE SCALE GENOMIC DNA]</scope>
    <source>
        <strain evidence="4 5">ATCC MYA-3509</strain>
    </source>
</reference>
<feature type="domain" description="N-acetyltransferase" evidence="3">
    <location>
        <begin position="7"/>
        <end position="176"/>
    </location>
</feature>
<dbReference type="GO" id="GO:0016747">
    <property type="term" value="F:acyltransferase activity, transferring groups other than amino-acyl groups"/>
    <property type="evidence" value="ECO:0007669"/>
    <property type="project" value="InterPro"/>
</dbReference>
<comment type="caution">
    <text evidence="4">The sequence shown here is derived from an EMBL/GenBank/DDBJ whole genome shotgun (WGS) entry which is preliminary data.</text>
</comment>
<proteinExistence type="predicted"/>
<accession>A0AAW2ZD91</accession>
<dbReference type="Pfam" id="PF00583">
    <property type="entry name" value="Acetyltransf_1"/>
    <property type="match status" value="1"/>
</dbReference>
<gene>
    <name evidence="4" type="ORF">AKO1_001314</name>
</gene>
<dbReference type="PROSITE" id="PS51186">
    <property type="entry name" value="GNAT"/>
    <property type="match status" value="1"/>
</dbReference>
<protein>
    <submittedName>
        <fullName evidence="4">Acyl-CoA N-acyltransferase</fullName>
    </submittedName>
</protein>
<evidence type="ECO:0000256" key="2">
    <source>
        <dbReference type="ARBA" id="ARBA00023315"/>
    </source>
</evidence>
<dbReference type="InterPro" id="IPR050832">
    <property type="entry name" value="Bact_Acetyltransf"/>
</dbReference>
<sequence>MDKRSPIYIRTATKEDAPHITDIGRDVFSRTFGHSLEKQDLEDYLNSEYTIEKIEEVISSPLCQSYVAVDGTEVVGFGKLRKESYEDCIKNLNKPIELWRLYVSISQHGRGIGAQLIDHLENLARNQGYENIWLGVWEENYVAQKVYKRHGYVECGVHPFTMGQCVQNDLILMKKL</sequence>
<dbReference type="Gene3D" id="3.40.630.30">
    <property type="match status" value="1"/>
</dbReference>
<evidence type="ECO:0000259" key="3">
    <source>
        <dbReference type="PROSITE" id="PS51186"/>
    </source>
</evidence>
<evidence type="ECO:0000313" key="5">
    <source>
        <dbReference type="Proteomes" id="UP001431209"/>
    </source>
</evidence>
<evidence type="ECO:0000313" key="4">
    <source>
        <dbReference type="EMBL" id="KAL0486998.1"/>
    </source>
</evidence>
<name>A0AAW2ZD91_9EUKA</name>